<gene>
    <name evidence="1" type="ORF">RRG08_024072</name>
</gene>
<comment type="caution">
    <text evidence="1">The sequence shown here is derived from an EMBL/GenBank/DDBJ whole genome shotgun (WGS) entry which is preliminary data.</text>
</comment>
<accession>A0AAE0ZQQ5</accession>
<keyword evidence="2" id="KW-1185">Reference proteome</keyword>
<dbReference type="Proteomes" id="UP001283361">
    <property type="component" value="Unassembled WGS sequence"/>
</dbReference>
<name>A0AAE0ZQQ5_9GAST</name>
<proteinExistence type="predicted"/>
<protein>
    <submittedName>
        <fullName evidence="1">Uncharacterized protein</fullName>
    </submittedName>
</protein>
<dbReference type="EMBL" id="JAWDGP010003588">
    <property type="protein sequence ID" value="KAK3772887.1"/>
    <property type="molecule type" value="Genomic_DNA"/>
</dbReference>
<organism evidence="1 2">
    <name type="scientific">Elysia crispata</name>
    <name type="common">lettuce slug</name>
    <dbReference type="NCBI Taxonomy" id="231223"/>
    <lineage>
        <taxon>Eukaryota</taxon>
        <taxon>Metazoa</taxon>
        <taxon>Spiralia</taxon>
        <taxon>Lophotrochozoa</taxon>
        <taxon>Mollusca</taxon>
        <taxon>Gastropoda</taxon>
        <taxon>Heterobranchia</taxon>
        <taxon>Euthyneura</taxon>
        <taxon>Panpulmonata</taxon>
        <taxon>Sacoglossa</taxon>
        <taxon>Placobranchoidea</taxon>
        <taxon>Plakobranchidae</taxon>
        <taxon>Elysia</taxon>
    </lineage>
</organism>
<dbReference type="AlphaFoldDB" id="A0AAE0ZQQ5"/>
<evidence type="ECO:0000313" key="1">
    <source>
        <dbReference type="EMBL" id="KAK3772887.1"/>
    </source>
</evidence>
<sequence length="128" mass="14262">MSSESLDVAKYVHETSREASPATVMRDLQLSICLSIGTDAESLTLRRNTLIQQDRIRGFFFSSLVCGFGRQACGSSNSSSGLLHGLTMPHRVDVNSREYQRHHVGQGNKMFCKGNTRFYLYALMPVGK</sequence>
<reference evidence="1" key="1">
    <citation type="journal article" date="2023" name="G3 (Bethesda)">
        <title>A reference genome for the long-term kleptoplast-retaining sea slug Elysia crispata morphotype clarki.</title>
        <authorList>
            <person name="Eastman K.E."/>
            <person name="Pendleton A.L."/>
            <person name="Shaikh M.A."/>
            <person name="Suttiyut T."/>
            <person name="Ogas R."/>
            <person name="Tomko P."/>
            <person name="Gavelis G."/>
            <person name="Widhalm J.R."/>
            <person name="Wisecaver J.H."/>
        </authorList>
    </citation>
    <scope>NUCLEOTIDE SEQUENCE</scope>
    <source>
        <strain evidence="1">ECLA1</strain>
    </source>
</reference>
<evidence type="ECO:0000313" key="2">
    <source>
        <dbReference type="Proteomes" id="UP001283361"/>
    </source>
</evidence>